<feature type="region of interest" description="Disordered" evidence="6">
    <location>
        <begin position="1"/>
        <end position="119"/>
    </location>
</feature>
<dbReference type="GeneID" id="115628347"/>
<feature type="transmembrane region" description="Helical" evidence="7">
    <location>
        <begin position="286"/>
        <end position="305"/>
    </location>
</feature>
<dbReference type="Proteomes" id="UP000504634">
    <property type="component" value="Unplaced"/>
</dbReference>
<dbReference type="PANTHER" id="PTHR12911">
    <property type="entry name" value="SAD1/UNC-84-LIKE PROTEIN-RELATED"/>
    <property type="match status" value="1"/>
</dbReference>
<feature type="compositionally biased region" description="Basic and acidic residues" evidence="6">
    <location>
        <begin position="23"/>
        <end position="39"/>
    </location>
</feature>
<feature type="region of interest" description="Disordered" evidence="6">
    <location>
        <begin position="127"/>
        <end position="146"/>
    </location>
</feature>
<keyword evidence="2 7" id="KW-0812">Transmembrane</keyword>
<accession>A0A6J2TVX4</accession>
<evidence type="ECO:0000256" key="1">
    <source>
        <dbReference type="ARBA" id="ARBA00004370"/>
    </source>
</evidence>
<feature type="compositionally biased region" description="Polar residues" evidence="6">
    <location>
        <begin position="82"/>
        <end position="91"/>
    </location>
</feature>
<dbReference type="RefSeq" id="XP_030380287.1">
    <property type="nucleotide sequence ID" value="XM_030524427.1"/>
</dbReference>
<dbReference type="PROSITE" id="PS51469">
    <property type="entry name" value="SUN"/>
    <property type="match status" value="1"/>
</dbReference>
<feature type="domain" description="SUN" evidence="8">
    <location>
        <begin position="843"/>
        <end position="1005"/>
    </location>
</feature>
<keyword evidence="3 7" id="KW-1133">Transmembrane helix</keyword>
<dbReference type="OrthoDB" id="342281at2759"/>
<evidence type="ECO:0000256" key="2">
    <source>
        <dbReference type="ARBA" id="ARBA00022692"/>
    </source>
</evidence>
<dbReference type="RefSeq" id="XP_030380279.1">
    <property type="nucleotide sequence ID" value="XM_030524419.1"/>
</dbReference>
<proteinExistence type="predicted"/>
<dbReference type="InterPro" id="IPR012919">
    <property type="entry name" value="SUN_dom"/>
</dbReference>
<dbReference type="GO" id="GO:0043495">
    <property type="term" value="F:protein-membrane adaptor activity"/>
    <property type="evidence" value="ECO:0007669"/>
    <property type="project" value="TreeGrafter"/>
</dbReference>
<evidence type="ECO:0000256" key="7">
    <source>
        <dbReference type="SAM" id="Phobius"/>
    </source>
</evidence>
<evidence type="ECO:0000256" key="5">
    <source>
        <dbReference type="ARBA" id="ARBA00023136"/>
    </source>
</evidence>
<dbReference type="CTD" id="35594"/>
<keyword evidence="4" id="KW-0175">Coiled coil</keyword>
<keyword evidence="5 7" id="KW-0472">Membrane</keyword>
<dbReference type="PANTHER" id="PTHR12911:SF8">
    <property type="entry name" value="KLAROID PROTEIN-RELATED"/>
    <property type="match status" value="1"/>
</dbReference>
<reference evidence="10 11" key="1">
    <citation type="submission" date="2025-04" db="UniProtKB">
        <authorList>
            <consortium name="RefSeq"/>
        </authorList>
    </citation>
    <scope>IDENTIFICATION</scope>
    <source>
        <strain evidence="10 11">11010-0011.00</strain>
        <tissue evidence="10 11">Whole body</tissue>
    </source>
</reference>
<gene>
    <name evidence="10 11" type="primary">LOC115628347</name>
</gene>
<feature type="region of interest" description="Disordered" evidence="6">
    <location>
        <begin position="151"/>
        <end position="181"/>
    </location>
</feature>
<feature type="compositionally biased region" description="Low complexity" evidence="6">
    <location>
        <begin position="127"/>
        <end position="139"/>
    </location>
</feature>
<feature type="transmembrane region" description="Helical" evidence="7">
    <location>
        <begin position="372"/>
        <end position="392"/>
    </location>
</feature>
<feature type="transmembrane region" description="Helical" evidence="7">
    <location>
        <begin position="341"/>
        <end position="360"/>
    </location>
</feature>
<dbReference type="InterPro" id="IPR045119">
    <property type="entry name" value="SUN1-5"/>
</dbReference>
<dbReference type="AlphaFoldDB" id="A0A6J2TVX4"/>
<sequence length="1007" mass="114467">MSDDTYQIETRRRSRSKTPFLRSGRDHENLEQVNEDGHVHQKKKKSSVAPNVQTIIEEHVTKTTSSSSSSSADKIRGKVSATARQHLTSDYSSDDTTPEDKRRQQQQQTKTTTVTSIITQTSKRLGNAFGSFSSASTSTPRNNSQIETTQNVLNSAQEQRSSSKRISRSNGGNVGNSELLPYHEYKEAGEYWNKTPKTDYTYSELSPDRRLLAPGIVAMPNMSRRGLENHNARVNLMVQQNPAQEEFIRRRYQSKYTQRQSHLNYDSADEVDITNFGANQQKQSWWFFRLITTVVTTITTVWARIANVGGSSETDIYHTYYGTKAQQAGILGKIRSGLLSILRYLYLFIASVLSLDTWLLKSSKPENKAKKRFLLLLLILLPLLLLTAWSLLQDEQRALYAQRLEAWLPLTLYASLHNRLTNAGASFKSLVQLPSLNWGAEVNEAEALKLQMLNIEQNMQKSLTPEEYENILNHVHSYVQQLVELKLQQQEQRQGELRQQLSPQQLKIIVNLMRENLAEFAVKTKSQLSDADVEALAIRLKLQLQQSGEWQGRPVSLTAAQLDEIRQLLVVELKQHEHYTWLVERIDLDALLGRILAAPQMAEFVDARIHLALARHTSEQPTAGSGHSAQSELLVDELNKEIAFIKLALSDKHAENADLQQSLSKLKLSQEDLLERMQRHELAQDKRFSGVLAEIETKLAALNDSQFATLNKQMKLTLVEILGFKQTADNGGEKLDDIDLQNWVRSMFVAKDYLEQQLLELNRRTHNNIREEIERSSAVLMSDISERLKREILLAVEAKHTERSTQLKTQIREEEVHKIVKAVLAIYDADKTGLVDFALESAGGQILSTRCTESYQTKSAQISVFGIPLWYPTNTPRVAISPNVHPGECWAFQGFPGFLVLKLNSMVYITGFTLEHIPKSLSPTGRIDSAPRNFTVWGLEHEKDQEPVFFGAYEYVDNEASLQYFPVQNPDIKQPYEIVELRIESNHGQPTYTCLYRFRVHGKPPGA</sequence>
<evidence type="ECO:0000256" key="3">
    <source>
        <dbReference type="ARBA" id="ARBA00022989"/>
    </source>
</evidence>
<evidence type="ECO:0000256" key="4">
    <source>
        <dbReference type="ARBA" id="ARBA00023054"/>
    </source>
</evidence>
<evidence type="ECO:0000313" key="11">
    <source>
        <dbReference type="RefSeq" id="XP_030380287.1"/>
    </source>
</evidence>
<evidence type="ECO:0000313" key="10">
    <source>
        <dbReference type="RefSeq" id="XP_030380279.1"/>
    </source>
</evidence>
<dbReference type="FunFam" id="2.60.120.260:FF:000009">
    <property type="entry name" value="SUN domain-containing protein 1 isoform X1"/>
    <property type="match status" value="1"/>
</dbReference>
<evidence type="ECO:0000256" key="6">
    <source>
        <dbReference type="SAM" id="MobiDB-lite"/>
    </source>
</evidence>
<evidence type="ECO:0000313" key="9">
    <source>
        <dbReference type="Proteomes" id="UP000504634"/>
    </source>
</evidence>
<feature type="compositionally biased region" description="Polar residues" evidence="6">
    <location>
        <begin position="151"/>
        <end position="160"/>
    </location>
</feature>
<comment type="subcellular location">
    <subcellularLocation>
        <location evidence="1">Membrane</location>
    </subcellularLocation>
</comment>
<name>A0A6J2TVX4_DROLE</name>
<feature type="compositionally biased region" description="Low complexity" evidence="6">
    <location>
        <begin position="105"/>
        <end position="119"/>
    </location>
</feature>
<dbReference type="Pfam" id="PF07738">
    <property type="entry name" value="Sad1_UNC"/>
    <property type="match status" value="1"/>
</dbReference>
<organism evidence="9 10">
    <name type="scientific">Drosophila lebanonensis</name>
    <name type="common">Fruit fly</name>
    <name type="synonym">Scaptodrosophila lebanonensis</name>
    <dbReference type="NCBI Taxonomy" id="7225"/>
    <lineage>
        <taxon>Eukaryota</taxon>
        <taxon>Metazoa</taxon>
        <taxon>Ecdysozoa</taxon>
        <taxon>Arthropoda</taxon>
        <taxon>Hexapoda</taxon>
        <taxon>Insecta</taxon>
        <taxon>Pterygota</taxon>
        <taxon>Neoptera</taxon>
        <taxon>Endopterygota</taxon>
        <taxon>Diptera</taxon>
        <taxon>Brachycera</taxon>
        <taxon>Muscomorpha</taxon>
        <taxon>Ephydroidea</taxon>
        <taxon>Drosophilidae</taxon>
        <taxon>Scaptodrosophila</taxon>
    </lineage>
</organism>
<dbReference type="GO" id="GO:0034993">
    <property type="term" value="C:meiotic nuclear membrane microtubule tethering complex"/>
    <property type="evidence" value="ECO:0007669"/>
    <property type="project" value="TreeGrafter"/>
</dbReference>
<protein>
    <submittedName>
        <fullName evidence="10 11">Uncharacterized protein LOC115628347 isoform X1</fullName>
    </submittedName>
</protein>
<evidence type="ECO:0000259" key="8">
    <source>
        <dbReference type="PROSITE" id="PS51469"/>
    </source>
</evidence>
<dbReference type="Gene3D" id="2.60.120.260">
    <property type="entry name" value="Galactose-binding domain-like"/>
    <property type="match status" value="1"/>
</dbReference>
<keyword evidence="9" id="KW-1185">Reference proteome</keyword>